<evidence type="ECO:0000256" key="6">
    <source>
        <dbReference type="RuleBase" id="RU362025"/>
    </source>
</evidence>
<dbReference type="OrthoDB" id="4310724at2759"/>
<dbReference type="AlphaFoldDB" id="A0A1L9MTM1"/>
<keyword evidence="3 5" id="KW-0949">S-adenosyl-L-methionine</keyword>
<evidence type="ECO:0000256" key="4">
    <source>
        <dbReference type="ARBA" id="ARBA00038188"/>
    </source>
</evidence>
<evidence type="ECO:0000256" key="3">
    <source>
        <dbReference type="ARBA" id="ARBA00022691"/>
    </source>
</evidence>
<dbReference type="GO" id="GO:0032259">
    <property type="term" value="P:methylation"/>
    <property type="evidence" value="ECO:0007669"/>
    <property type="project" value="UniProtKB-KW"/>
</dbReference>
<dbReference type="GO" id="GO:0005783">
    <property type="term" value="C:endoplasmic reticulum"/>
    <property type="evidence" value="ECO:0007669"/>
    <property type="project" value="TreeGrafter"/>
</dbReference>
<dbReference type="GO" id="GO:0003838">
    <property type="term" value="F:sterol 24-C-methyltransferase activity"/>
    <property type="evidence" value="ECO:0007669"/>
    <property type="project" value="TreeGrafter"/>
</dbReference>
<dbReference type="GO" id="GO:0006696">
    <property type="term" value="P:ergosterol biosynthetic process"/>
    <property type="evidence" value="ECO:0007669"/>
    <property type="project" value="TreeGrafter"/>
</dbReference>
<evidence type="ECO:0000313" key="9">
    <source>
        <dbReference type="Proteomes" id="UP000184304"/>
    </source>
</evidence>
<evidence type="ECO:0000256" key="5">
    <source>
        <dbReference type="PROSITE-ProRule" id="PRU01022"/>
    </source>
</evidence>
<dbReference type="PANTHER" id="PTHR44068:SF1">
    <property type="entry name" value="HYPOTHETICAL LOC100005854"/>
    <property type="match status" value="1"/>
</dbReference>
<protein>
    <recommendedName>
        <fullName evidence="6">Sterol 24-C-methyltransferase</fullName>
        <ecNumber evidence="6">2.1.1.-</ecNumber>
    </recommendedName>
    <alternativeName>
        <fullName evidence="6">Delta(24)-sterol C-methyltransferase</fullName>
    </alternativeName>
</protein>
<evidence type="ECO:0000256" key="1">
    <source>
        <dbReference type="ARBA" id="ARBA00022603"/>
    </source>
</evidence>
<dbReference type="InterPro" id="IPR013705">
    <property type="entry name" value="Sterol_MeTrfase_C"/>
</dbReference>
<proteinExistence type="inferred from homology"/>
<dbReference type="InterPro" id="IPR050447">
    <property type="entry name" value="Erg6_SMT_methyltransf"/>
</dbReference>
<dbReference type="Proteomes" id="UP000184304">
    <property type="component" value="Unassembled WGS sequence"/>
</dbReference>
<keyword evidence="6" id="KW-0756">Sterol biosynthesis</keyword>
<feature type="domain" description="SAM-dependent methyltransferase Erg6/SMT-type" evidence="7">
    <location>
        <begin position="77"/>
        <end position="372"/>
    </location>
</feature>
<keyword evidence="6" id="KW-0443">Lipid metabolism</keyword>
<dbReference type="OMA" id="KNNAAHR"/>
<dbReference type="PANTHER" id="PTHR44068">
    <property type="entry name" value="ZGC:194242"/>
    <property type="match status" value="1"/>
</dbReference>
<dbReference type="InterPro" id="IPR029063">
    <property type="entry name" value="SAM-dependent_MTases_sf"/>
</dbReference>
<accession>A0A1L9MTM1</accession>
<dbReference type="InterPro" id="IPR030384">
    <property type="entry name" value="MeTrfase_SMT"/>
</dbReference>
<dbReference type="EMBL" id="KV878207">
    <property type="protein sequence ID" value="OJI80410.1"/>
    <property type="molecule type" value="Genomic_DNA"/>
</dbReference>
<dbReference type="VEuPathDB" id="FungiDB:ASPTUDRAFT_937217"/>
<keyword evidence="6" id="KW-0752">Steroid biosynthesis</keyword>
<organism evidence="8 9">
    <name type="scientific">Aspergillus tubingensis (strain CBS 134.48)</name>
    <dbReference type="NCBI Taxonomy" id="767770"/>
    <lineage>
        <taxon>Eukaryota</taxon>
        <taxon>Fungi</taxon>
        <taxon>Dikarya</taxon>
        <taxon>Ascomycota</taxon>
        <taxon>Pezizomycotina</taxon>
        <taxon>Eurotiomycetes</taxon>
        <taxon>Eurotiomycetidae</taxon>
        <taxon>Eurotiales</taxon>
        <taxon>Aspergillaceae</taxon>
        <taxon>Aspergillus</taxon>
        <taxon>Aspergillus subgen. Circumdati</taxon>
    </lineage>
</organism>
<dbReference type="CDD" id="cd02440">
    <property type="entry name" value="AdoMet_MTases"/>
    <property type="match status" value="1"/>
</dbReference>
<keyword evidence="9" id="KW-1185">Reference proteome</keyword>
<dbReference type="STRING" id="767770.A0A1L9MTM1"/>
<dbReference type="PROSITE" id="PS51685">
    <property type="entry name" value="SAM_MT_ERG6_SMT"/>
    <property type="match status" value="1"/>
</dbReference>
<evidence type="ECO:0000313" key="8">
    <source>
        <dbReference type="EMBL" id="OJI80410.1"/>
    </source>
</evidence>
<keyword evidence="2 5" id="KW-0808">Transferase</keyword>
<keyword evidence="6" id="KW-0444">Lipid biosynthesis</keyword>
<comment type="pathway">
    <text evidence="6">Steroid metabolism.</text>
</comment>
<evidence type="ECO:0000259" key="7">
    <source>
        <dbReference type="PROSITE" id="PS51685"/>
    </source>
</evidence>
<dbReference type="Gene3D" id="3.40.50.150">
    <property type="entry name" value="Vaccinia Virus protein VP39"/>
    <property type="match status" value="1"/>
</dbReference>
<dbReference type="Pfam" id="PF08498">
    <property type="entry name" value="Sterol_MT_C"/>
    <property type="match status" value="1"/>
</dbReference>
<name>A0A1L9MTM1_ASPTC</name>
<dbReference type="InterPro" id="IPR013216">
    <property type="entry name" value="Methyltransf_11"/>
</dbReference>
<reference evidence="9" key="1">
    <citation type="journal article" date="2017" name="Genome Biol.">
        <title>Comparative genomics reveals high biological diversity and specific adaptations in the industrially and medically important fungal genus Aspergillus.</title>
        <authorList>
            <person name="de Vries R.P."/>
            <person name="Riley R."/>
            <person name="Wiebenga A."/>
            <person name="Aguilar-Osorio G."/>
            <person name="Amillis S."/>
            <person name="Uchima C.A."/>
            <person name="Anderluh G."/>
            <person name="Asadollahi M."/>
            <person name="Askin M."/>
            <person name="Barry K."/>
            <person name="Battaglia E."/>
            <person name="Bayram O."/>
            <person name="Benocci T."/>
            <person name="Braus-Stromeyer S.A."/>
            <person name="Caldana C."/>
            <person name="Canovas D."/>
            <person name="Cerqueira G.C."/>
            <person name="Chen F."/>
            <person name="Chen W."/>
            <person name="Choi C."/>
            <person name="Clum A."/>
            <person name="Dos Santos R.A."/>
            <person name="Damasio A.R."/>
            <person name="Diallinas G."/>
            <person name="Emri T."/>
            <person name="Fekete E."/>
            <person name="Flipphi M."/>
            <person name="Freyberg S."/>
            <person name="Gallo A."/>
            <person name="Gournas C."/>
            <person name="Habgood R."/>
            <person name="Hainaut M."/>
            <person name="Harispe M.L."/>
            <person name="Henrissat B."/>
            <person name="Hilden K.S."/>
            <person name="Hope R."/>
            <person name="Hossain A."/>
            <person name="Karabika E."/>
            <person name="Karaffa L."/>
            <person name="Karanyi Z."/>
            <person name="Krasevec N."/>
            <person name="Kuo A."/>
            <person name="Kusch H."/>
            <person name="LaButti K."/>
            <person name="Lagendijk E.L."/>
            <person name="Lapidus A."/>
            <person name="Levasseur A."/>
            <person name="Lindquist E."/>
            <person name="Lipzen A."/>
            <person name="Logrieco A.F."/>
            <person name="MacCabe A."/>
            <person name="Maekelae M.R."/>
            <person name="Malavazi I."/>
            <person name="Melin P."/>
            <person name="Meyer V."/>
            <person name="Mielnichuk N."/>
            <person name="Miskei M."/>
            <person name="Molnar A.P."/>
            <person name="Mule G."/>
            <person name="Ngan C.Y."/>
            <person name="Orejas M."/>
            <person name="Orosz E."/>
            <person name="Ouedraogo J.P."/>
            <person name="Overkamp K.M."/>
            <person name="Park H.-S."/>
            <person name="Perrone G."/>
            <person name="Piumi F."/>
            <person name="Punt P.J."/>
            <person name="Ram A.F."/>
            <person name="Ramon A."/>
            <person name="Rauscher S."/>
            <person name="Record E."/>
            <person name="Riano-Pachon D.M."/>
            <person name="Robert V."/>
            <person name="Roehrig J."/>
            <person name="Ruller R."/>
            <person name="Salamov A."/>
            <person name="Salih N.S."/>
            <person name="Samson R.A."/>
            <person name="Sandor E."/>
            <person name="Sanguinetti M."/>
            <person name="Schuetze T."/>
            <person name="Sepcic K."/>
            <person name="Shelest E."/>
            <person name="Sherlock G."/>
            <person name="Sophianopoulou V."/>
            <person name="Squina F.M."/>
            <person name="Sun H."/>
            <person name="Susca A."/>
            <person name="Todd R.B."/>
            <person name="Tsang A."/>
            <person name="Unkles S.E."/>
            <person name="van de Wiele N."/>
            <person name="van Rossen-Uffink D."/>
            <person name="Oliveira J.V."/>
            <person name="Vesth T.C."/>
            <person name="Visser J."/>
            <person name="Yu J.-H."/>
            <person name="Zhou M."/>
            <person name="Andersen M.R."/>
            <person name="Archer D.B."/>
            <person name="Baker S.E."/>
            <person name="Benoit I."/>
            <person name="Brakhage A.A."/>
            <person name="Braus G.H."/>
            <person name="Fischer R."/>
            <person name="Frisvad J.C."/>
            <person name="Goldman G.H."/>
            <person name="Houbraken J."/>
            <person name="Oakley B."/>
            <person name="Pocsi I."/>
            <person name="Scazzocchio C."/>
            <person name="Seiboth B."/>
            <person name="vanKuyk P.A."/>
            <person name="Wortman J."/>
            <person name="Dyer P.S."/>
            <person name="Grigoriev I.V."/>
        </authorList>
    </citation>
    <scope>NUCLEOTIDE SEQUENCE [LARGE SCALE GENOMIC DNA]</scope>
    <source>
        <strain evidence="9">CBS 134.48</strain>
    </source>
</reference>
<keyword evidence="1 5" id="KW-0489">Methyltransferase</keyword>
<dbReference type="Pfam" id="PF08241">
    <property type="entry name" value="Methyltransf_11"/>
    <property type="match status" value="1"/>
</dbReference>
<sequence length="374" mass="42693">MAPGSHYQNKQDAILTKQLHGTTGKAQGLLAMRKDFKTHKAVLDGYFKYFGRNVVEEDREGQEKKRQAEYITMVKLFYHLATDFYEYGWCKSLHFCRFSHDEPFLQAIARHEHYLAYRIGIKEGMSVLDAGCGLGGPAREIAKFTNAHITGLNNSDYQIEKARRYTLQAGLQDKISYYKGSFVEMDFADATFDAVYAIEATLHAPKLEQVYSEIYRVLKPGAVFGVYEWLLTDKYEEEYTEHRQLALGIQQGNGIAKLFTISEGLDAMKSAGFEILHHEDFAHRPCTAPWYYPLDISLWNARHYGDLFYYALMSKWGRTATHYMLRGLETVRAVPKGTTAVEDSLDLAGDSLVEAGKKDIFTPMYLMLGRKPEA</sequence>
<evidence type="ECO:0000256" key="2">
    <source>
        <dbReference type="ARBA" id="ARBA00022679"/>
    </source>
</evidence>
<comment type="function">
    <text evidence="6">Catalyzes the transfer of methyl groups from S-adenosyl-methionine to the C-24 of sterols.</text>
</comment>
<gene>
    <name evidence="8" type="ORF">ASPTUDRAFT_937217</name>
</gene>
<dbReference type="EC" id="2.1.1.-" evidence="6"/>
<comment type="similarity">
    <text evidence="4 5 6">Belongs to the class I-like SAM-binding methyltransferase superfamily. Erg6/SMT family.</text>
</comment>
<keyword evidence="6" id="KW-0753">Steroid metabolism</keyword>
<keyword evidence="6" id="KW-1207">Sterol metabolism</keyword>
<dbReference type="SUPFAM" id="SSF53335">
    <property type="entry name" value="S-adenosyl-L-methionine-dependent methyltransferases"/>
    <property type="match status" value="1"/>
</dbReference>